<gene>
    <name evidence="9" type="ORF">SAMN05216559_1189</name>
</gene>
<keyword evidence="3" id="KW-0808">Transferase</keyword>
<dbReference type="PROSITE" id="PS50109">
    <property type="entry name" value="HIS_KIN"/>
    <property type="match status" value="1"/>
</dbReference>
<evidence type="ECO:0000313" key="9">
    <source>
        <dbReference type="EMBL" id="SFR92956.1"/>
    </source>
</evidence>
<dbReference type="STRING" id="767519.SAMN05216559_1189"/>
<dbReference type="InterPro" id="IPR036890">
    <property type="entry name" value="HATPase_C_sf"/>
</dbReference>
<proteinExistence type="predicted"/>
<protein>
    <recommendedName>
        <fullName evidence="2">histidine kinase</fullName>
        <ecNumber evidence="2">2.7.13.3</ecNumber>
    </recommendedName>
</protein>
<evidence type="ECO:0000256" key="1">
    <source>
        <dbReference type="ARBA" id="ARBA00000085"/>
    </source>
</evidence>
<dbReference type="GO" id="GO:0005524">
    <property type="term" value="F:ATP binding"/>
    <property type="evidence" value="ECO:0007669"/>
    <property type="project" value="UniProtKB-KW"/>
</dbReference>
<keyword evidence="10" id="KW-1185">Reference proteome</keyword>
<accession>A0A1I6KP02</accession>
<evidence type="ECO:0000256" key="3">
    <source>
        <dbReference type="ARBA" id="ARBA00022679"/>
    </source>
</evidence>
<organism evidence="9 10">
    <name type="scientific">Halomicrobium zhouii</name>
    <dbReference type="NCBI Taxonomy" id="767519"/>
    <lineage>
        <taxon>Archaea</taxon>
        <taxon>Methanobacteriati</taxon>
        <taxon>Methanobacteriota</taxon>
        <taxon>Stenosarchaea group</taxon>
        <taxon>Halobacteria</taxon>
        <taxon>Halobacteriales</taxon>
        <taxon>Haloarculaceae</taxon>
        <taxon>Halomicrobium</taxon>
    </lineage>
</organism>
<dbReference type="CDD" id="cd00075">
    <property type="entry name" value="HATPase"/>
    <property type="match status" value="1"/>
</dbReference>
<comment type="catalytic activity">
    <reaction evidence="1">
        <text>ATP + protein L-histidine = ADP + protein N-phospho-L-histidine.</text>
        <dbReference type="EC" id="2.7.13.3"/>
    </reaction>
</comment>
<feature type="transmembrane region" description="Helical" evidence="7">
    <location>
        <begin position="38"/>
        <end position="63"/>
    </location>
</feature>
<keyword evidence="6" id="KW-0067">ATP-binding</keyword>
<dbReference type="AlphaFoldDB" id="A0A1I6KP02"/>
<dbReference type="Gene3D" id="3.30.565.10">
    <property type="entry name" value="Histidine kinase-like ATPase, C-terminal domain"/>
    <property type="match status" value="1"/>
</dbReference>
<dbReference type="InterPro" id="IPR031623">
    <property type="entry name" value="HisKA_4TM"/>
</dbReference>
<dbReference type="PANTHER" id="PTHR44936:SF10">
    <property type="entry name" value="SENSOR PROTEIN RSTB"/>
    <property type="match status" value="1"/>
</dbReference>
<dbReference type="RefSeq" id="WP_089814784.1">
    <property type="nucleotide sequence ID" value="NZ_FOZK01000001.1"/>
</dbReference>
<dbReference type="PANTHER" id="PTHR44936">
    <property type="entry name" value="SENSOR PROTEIN CREC"/>
    <property type="match status" value="1"/>
</dbReference>
<feature type="domain" description="Histidine kinase" evidence="8">
    <location>
        <begin position="159"/>
        <end position="367"/>
    </location>
</feature>
<feature type="transmembrane region" description="Helical" evidence="7">
    <location>
        <begin position="75"/>
        <end position="96"/>
    </location>
</feature>
<evidence type="ECO:0000256" key="7">
    <source>
        <dbReference type="SAM" id="Phobius"/>
    </source>
</evidence>
<dbReference type="InterPro" id="IPR005467">
    <property type="entry name" value="His_kinase_dom"/>
</dbReference>
<keyword evidence="5 9" id="KW-0418">Kinase</keyword>
<evidence type="ECO:0000256" key="4">
    <source>
        <dbReference type="ARBA" id="ARBA00022741"/>
    </source>
</evidence>
<dbReference type="SMART" id="SM00387">
    <property type="entry name" value="HATPase_c"/>
    <property type="match status" value="1"/>
</dbReference>
<reference evidence="9 10" key="1">
    <citation type="submission" date="2016-10" db="EMBL/GenBank/DDBJ databases">
        <authorList>
            <person name="de Groot N.N."/>
        </authorList>
    </citation>
    <scope>NUCLEOTIDE SEQUENCE [LARGE SCALE GENOMIC DNA]</scope>
    <source>
        <strain evidence="9 10">CGMCC 1.10457</strain>
    </source>
</reference>
<dbReference type="Pfam" id="PF16926">
    <property type="entry name" value="HisKA_4TM"/>
    <property type="match status" value="1"/>
</dbReference>
<evidence type="ECO:0000259" key="8">
    <source>
        <dbReference type="PROSITE" id="PS50109"/>
    </source>
</evidence>
<keyword evidence="7" id="KW-1133">Transmembrane helix</keyword>
<name>A0A1I6KP02_9EURY</name>
<dbReference type="InterPro" id="IPR050980">
    <property type="entry name" value="2C_sensor_his_kinase"/>
</dbReference>
<dbReference type="EMBL" id="FOZK01000001">
    <property type="protein sequence ID" value="SFR92956.1"/>
    <property type="molecule type" value="Genomic_DNA"/>
</dbReference>
<keyword evidence="7" id="KW-0472">Membrane</keyword>
<dbReference type="Pfam" id="PF02518">
    <property type="entry name" value="HATPase_c"/>
    <property type="match status" value="1"/>
</dbReference>
<keyword evidence="4" id="KW-0547">Nucleotide-binding</keyword>
<sequence length="372" mass="40277">MTTSERTKEALGLFVVFGSGLGMVALHVVHVFRDDENFVTFLSGIFIPMILSLGLVAGGLWLWQSEVSGWAVLRVGAWCLVGSAVLGAGATLIVIYQQAKGVVLDDTLFVVGDAVSIGSVAGFVVGIYDTRQRWAREAVAVERDRSSRLSRQLSVVNRILRHDIRNGANVISGRAELIAQNGRADDEHVDAIKDRADALAALGEHAKSIEQMLREESTERQAVDLKPVVESVGDRVQQSYDAVDAEVATPERARVTAHPIVDLAVEHVVENAVEHNDAERPSVEIDARHVTRDGEAFVEVRVADDGPGIPESEVNVLERGYETPLEHGSGLGLWIVNWIVTESGGEVSFGENDPRGSVVTLRFEAETDGETS</sequence>
<evidence type="ECO:0000256" key="6">
    <source>
        <dbReference type="ARBA" id="ARBA00022840"/>
    </source>
</evidence>
<evidence type="ECO:0000256" key="5">
    <source>
        <dbReference type="ARBA" id="ARBA00022777"/>
    </source>
</evidence>
<dbReference type="InterPro" id="IPR003594">
    <property type="entry name" value="HATPase_dom"/>
</dbReference>
<dbReference type="SUPFAM" id="SSF55874">
    <property type="entry name" value="ATPase domain of HSP90 chaperone/DNA topoisomerase II/histidine kinase"/>
    <property type="match status" value="1"/>
</dbReference>
<dbReference type="OrthoDB" id="230688at2157"/>
<dbReference type="InterPro" id="IPR004358">
    <property type="entry name" value="Sig_transdc_His_kin-like_C"/>
</dbReference>
<feature type="transmembrane region" description="Helical" evidence="7">
    <location>
        <begin position="12"/>
        <end position="32"/>
    </location>
</feature>
<evidence type="ECO:0000313" key="10">
    <source>
        <dbReference type="Proteomes" id="UP000199062"/>
    </source>
</evidence>
<feature type="transmembrane region" description="Helical" evidence="7">
    <location>
        <begin position="108"/>
        <end position="128"/>
    </location>
</feature>
<evidence type="ECO:0000256" key="2">
    <source>
        <dbReference type="ARBA" id="ARBA00012438"/>
    </source>
</evidence>
<dbReference type="GO" id="GO:0004673">
    <property type="term" value="F:protein histidine kinase activity"/>
    <property type="evidence" value="ECO:0007669"/>
    <property type="project" value="UniProtKB-EC"/>
</dbReference>
<dbReference type="Proteomes" id="UP000199062">
    <property type="component" value="Unassembled WGS sequence"/>
</dbReference>
<dbReference type="EC" id="2.7.13.3" evidence="2"/>
<keyword evidence="7" id="KW-0812">Transmembrane</keyword>
<dbReference type="PRINTS" id="PR00344">
    <property type="entry name" value="BCTRLSENSOR"/>
</dbReference>